<dbReference type="PANTHER" id="PTHR43331">
    <property type="entry name" value="HOMOSERINE DEHYDROGENASE"/>
    <property type="match status" value="1"/>
</dbReference>
<dbReference type="Gene3D" id="3.40.50.720">
    <property type="entry name" value="NAD(P)-binding Rossmann-like Domain"/>
    <property type="match status" value="1"/>
</dbReference>
<dbReference type="SUPFAM" id="SSF51735">
    <property type="entry name" value="NAD(P)-binding Rossmann-fold domains"/>
    <property type="match status" value="1"/>
</dbReference>
<dbReference type="InterPro" id="IPR005106">
    <property type="entry name" value="Asp/hSer_DH_NAD-bd"/>
</dbReference>
<dbReference type="InterPro" id="IPR016204">
    <property type="entry name" value="HDH"/>
</dbReference>
<evidence type="ECO:0000256" key="5">
    <source>
        <dbReference type="ARBA" id="ARBA00013376"/>
    </source>
</evidence>
<proteinExistence type="inferred from homology"/>
<evidence type="ECO:0000256" key="4">
    <source>
        <dbReference type="ARBA" id="ARBA00013213"/>
    </source>
</evidence>
<feature type="binding site" evidence="12">
    <location>
        <position position="96"/>
    </location>
    <ligand>
        <name>NADPH</name>
        <dbReference type="ChEBI" id="CHEBI:57783"/>
    </ligand>
</feature>
<comment type="pathway">
    <text evidence="1 13">Amino-acid biosynthesis; L-threonine biosynthesis; L-threonine from L-aspartate: step 3/5.</text>
</comment>
<dbReference type="EC" id="1.1.1.3" evidence="4 13"/>
<evidence type="ECO:0000256" key="14">
    <source>
        <dbReference type="RuleBase" id="RU004171"/>
    </source>
</evidence>
<keyword evidence="7 13" id="KW-0791">Threonine biosynthesis</keyword>
<evidence type="ECO:0000256" key="12">
    <source>
        <dbReference type="PIRSR" id="PIRSR000098-2"/>
    </source>
</evidence>
<dbReference type="CDD" id="cd04881">
    <property type="entry name" value="ACT_HSDH-Hom"/>
    <property type="match status" value="1"/>
</dbReference>
<protein>
    <recommendedName>
        <fullName evidence="5 13">Homoserine dehydrogenase</fullName>
        <ecNumber evidence="4 13">1.1.1.3</ecNumber>
    </recommendedName>
</protein>
<evidence type="ECO:0000259" key="15">
    <source>
        <dbReference type="PROSITE" id="PS51671"/>
    </source>
</evidence>
<dbReference type="GO" id="GO:0009086">
    <property type="term" value="P:methionine biosynthetic process"/>
    <property type="evidence" value="ECO:0007669"/>
    <property type="project" value="UniProtKB-KW"/>
</dbReference>
<dbReference type="SUPFAM" id="SSF55021">
    <property type="entry name" value="ACT-like"/>
    <property type="match status" value="1"/>
</dbReference>
<keyword evidence="10 13" id="KW-0486">Methionine biosynthesis</keyword>
<evidence type="ECO:0000256" key="6">
    <source>
        <dbReference type="ARBA" id="ARBA00022605"/>
    </source>
</evidence>
<evidence type="ECO:0000256" key="8">
    <source>
        <dbReference type="ARBA" id="ARBA00022857"/>
    </source>
</evidence>
<evidence type="ECO:0000256" key="13">
    <source>
        <dbReference type="RuleBase" id="RU000579"/>
    </source>
</evidence>
<reference evidence="16" key="1">
    <citation type="journal article" date="2020" name="mSystems">
        <title>Genome- and Community-Level Interaction Insights into Carbon Utilization and Element Cycling Functions of Hydrothermarchaeota in Hydrothermal Sediment.</title>
        <authorList>
            <person name="Zhou Z."/>
            <person name="Liu Y."/>
            <person name="Xu W."/>
            <person name="Pan J."/>
            <person name="Luo Z.H."/>
            <person name="Li M."/>
        </authorList>
    </citation>
    <scope>NUCLEOTIDE SEQUENCE [LARGE SCALE GENOMIC DNA]</scope>
    <source>
        <strain evidence="16">SpSt-855</strain>
    </source>
</reference>
<evidence type="ECO:0000256" key="1">
    <source>
        <dbReference type="ARBA" id="ARBA00005056"/>
    </source>
</evidence>
<dbReference type="GO" id="GO:0050661">
    <property type="term" value="F:NADP binding"/>
    <property type="evidence" value="ECO:0007669"/>
    <property type="project" value="InterPro"/>
</dbReference>
<dbReference type="FunFam" id="3.30.360.10:FF:000005">
    <property type="entry name" value="Homoserine dehydrogenase"/>
    <property type="match status" value="1"/>
</dbReference>
<feature type="domain" description="ACT" evidence="15">
    <location>
        <begin position="332"/>
        <end position="407"/>
    </location>
</feature>
<feature type="binding site" evidence="12">
    <location>
        <begin position="8"/>
        <end position="15"/>
    </location>
    <ligand>
        <name>NADP(+)</name>
        <dbReference type="ChEBI" id="CHEBI:58349"/>
    </ligand>
</feature>
<dbReference type="InterPro" id="IPR002912">
    <property type="entry name" value="ACT_dom"/>
</dbReference>
<dbReference type="AlphaFoldDB" id="A0A7V5CUI6"/>
<dbReference type="InterPro" id="IPR045865">
    <property type="entry name" value="ACT-like_dom_sf"/>
</dbReference>
<evidence type="ECO:0000256" key="3">
    <source>
        <dbReference type="ARBA" id="ARBA00006753"/>
    </source>
</evidence>
<dbReference type="InterPro" id="IPR036291">
    <property type="entry name" value="NAD(P)-bd_dom_sf"/>
</dbReference>
<dbReference type="EMBL" id="DTKL01000067">
    <property type="protein sequence ID" value="HGY95145.1"/>
    <property type="molecule type" value="Genomic_DNA"/>
</dbReference>
<dbReference type="Pfam" id="PF00742">
    <property type="entry name" value="Homoserine_dh"/>
    <property type="match status" value="1"/>
</dbReference>
<evidence type="ECO:0000256" key="11">
    <source>
        <dbReference type="PIRSR" id="PIRSR000098-1"/>
    </source>
</evidence>
<evidence type="ECO:0000256" key="10">
    <source>
        <dbReference type="ARBA" id="ARBA00023167"/>
    </source>
</evidence>
<accession>A0A7V5CUI6</accession>
<dbReference type="InterPro" id="IPR001342">
    <property type="entry name" value="HDH_cat"/>
</dbReference>
<evidence type="ECO:0000256" key="9">
    <source>
        <dbReference type="ARBA" id="ARBA00023002"/>
    </source>
</evidence>
<comment type="similarity">
    <text evidence="3 14">Belongs to the homoserine dehydrogenase family.</text>
</comment>
<dbReference type="PANTHER" id="PTHR43331:SF1">
    <property type="entry name" value="HOMOSERINE DEHYDROGENASE"/>
    <property type="match status" value="1"/>
</dbReference>
<keyword evidence="6 13" id="KW-0028">Amino-acid biosynthesis</keyword>
<sequence>MPLKVALLGFGTVGASVARILSERASADLTLTHVFNRNVSRKRVDWLPGVTWTEDPEQIFTSEADIVIELLGGLDPAGAWVRRALSSGKSVVTANKKLIAAQGMELEALARQHGVHLLYGAAVAGGIPVIPGLQCGLAGDRVVRLEGILNGTSNFILSRMEGGAEYADELAEAQRRGYAEADPTEDVDGFDARAKLVILSRLALGVNLSTEAITCQSIRQVGAIDFAYAKDLGCTIRPIARADVRGGGVLALVGPMLVPLSSPLAWSRGTENMVLLTGHYGGDVVFSGHGAGGNPTAVAVVSDLAAISAGASRRTPDATSASVTGEFELRHYVRFVVKDKPGIVAEIAGAMAAQGINIDSLFQRSGFGKDHLPFVVTTEPCVNSRLKLALSKIARADWLAEPPLDLQILEPEPAAVQ</sequence>
<gene>
    <name evidence="16" type="ORF">ENW50_10760</name>
</gene>
<comment type="caution">
    <text evidence="16">The sequence shown here is derived from an EMBL/GenBank/DDBJ whole genome shotgun (WGS) entry which is preliminary data.</text>
</comment>
<name>A0A7V5CUI6_9BACT</name>
<dbReference type="UniPathway" id="UPA00050">
    <property type="reaction ID" value="UER00063"/>
</dbReference>
<dbReference type="GO" id="GO:0009088">
    <property type="term" value="P:threonine biosynthetic process"/>
    <property type="evidence" value="ECO:0007669"/>
    <property type="project" value="UniProtKB-UniPathway"/>
</dbReference>
<dbReference type="GO" id="GO:0004412">
    <property type="term" value="F:homoserine dehydrogenase activity"/>
    <property type="evidence" value="ECO:0007669"/>
    <property type="project" value="UniProtKB-EC"/>
</dbReference>
<dbReference type="Gene3D" id="3.30.70.260">
    <property type="match status" value="1"/>
</dbReference>
<keyword evidence="8 12" id="KW-0521">NADP</keyword>
<feature type="active site" description="Proton donor" evidence="11">
    <location>
        <position position="195"/>
    </location>
</feature>
<dbReference type="Gene3D" id="3.30.360.10">
    <property type="entry name" value="Dihydrodipicolinate Reductase, domain 2"/>
    <property type="match status" value="1"/>
</dbReference>
<feature type="binding site" evidence="12">
    <location>
        <position position="180"/>
    </location>
    <ligand>
        <name>L-homoserine</name>
        <dbReference type="ChEBI" id="CHEBI:57476"/>
    </ligand>
</feature>
<organism evidence="16">
    <name type="scientific">Acidobacterium capsulatum</name>
    <dbReference type="NCBI Taxonomy" id="33075"/>
    <lineage>
        <taxon>Bacteria</taxon>
        <taxon>Pseudomonadati</taxon>
        <taxon>Acidobacteriota</taxon>
        <taxon>Terriglobia</taxon>
        <taxon>Terriglobales</taxon>
        <taxon>Acidobacteriaceae</taxon>
        <taxon>Acidobacterium</taxon>
    </lineage>
</organism>
<dbReference type="PROSITE" id="PS01042">
    <property type="entry name" value="HOMOSER_DHGENASE"/>
    <property type="match status" value="1"/>
</dbReference>
<dbReference type="PROSITE" id="PS51671">
    <property type="entry name" value="ACT"/>
    <property type="match status" value="1"/>
</dbReference>
<dbReference type="InterPro" id="IPR019811">
    <property type="entry name" value="HDH_CS"/>
</dbReference>
<evidence type="ECO:0000313" key="16">
    <source>
        <dbReference type="EMBL" id="HGY95145.1"/>
    </source>
</evidence>
<keyword evidence="9 13" id="KW-0560">Oxidoreductase</keyword>
<evidence type="ECO:0000256" key="2">
    <source>
        <dbReference type="ARBA" id="ARBA00005062"/>
    </source>
</evidence>
<dbReference type="Pfam" id="PF03447">
    <property type="entry name" value="NAD_binding_3"/>
    <property type="match status" value="1"/>
</dbReference>
<dbReference type="SUPFAM" id="SSF55347">
    <property type="entry name" value="Glyceraldehyde-3-phosphate dehydrogenase-like, C-terminal domain"/>
    <property type="match status" value="1"/>
</dbReference>
<dbReference type="UniPathway" id="UPA00051">
    <property type="reaction ID" value="UER00465"/>
</dbReference>
<dbReference type="PIRSF" id="PIRSF000098">
    <property type="entry name" value="Homoser_dehydrog"/>
    <property type="match status" value="1"/>
</dbReference>
<dbReference type="NCBIfam" id="NF004976">
    <property type="entry name" value="PRK06349.1"/>
    <property type="match status" value="1"/>
</dbReference>
<comment type="catalytic activity">
    <reaction evidence="13">
        <text>L-homoserine + NADP(+) = L-aspartate 4-semialdehyde + NADPH + H(+)</text>
        <dbReference type="Rhea" id="RHEA:15761"/>
        <dbReference type="ChEBI" id="CHEBI:15378"/>
        <dbReference type="ChEBI" id="CHEBI:57476"/>
        <dbReference type="ChEBI" id="CHEBI:57783"/>
        <dbReference type="ChEBI" id="CHEBI:58349"/>
        <dbReference type="ChEBI" id="CHEBI:537519"/>
        <dbReference type="EC" id="1.1.1.3"/>
    </reaction>
</comment>
<dbReference type="Pfam" id="PF01842">
    <property type="entry name" value="ACT"/>
    <property type="match status" value="1"/>
</dbReference>
<evidence type="ECO:0000256" key="7">
    <source>
        <dbReference type="ARBA" id="ARBA00022697"/>
    </source>
</evidence>
<comment type="pathway">
    <text evidence="2 13">Amino-acid biosynthesis; L-methionine biosynthesis via de novo pathway; L-homoserine from L-aspartate: step 3/3.</text>
</comment>